<feature type="region of interest" description="Disordered" evidence="1">
    <location>
        <begin position="449"/>
        <end position="504"/>
    </location>
</feature>
<dbReference type="AlphaFoldDB" id="A0A7S1ZGD6"/>
<feature type="signal peptide" evidence="2">
    <location>
        <begin position="1"/>
        <end position="20"/>
    </location>
</feature>
<keyword evidence="2" id="KW-0732">Signal</keyword>
<evidence type="ECO:0000313" key="3">
    <source>
        <dbReference type="EMBL" id="CAD9338180.1"/>
    </source>
</evidence>
<sequence>MKYFRSALATLALAPAAAVGQKLPSYLRSKQQKRTTGGRSLVLAGCPGEEDFSVTFSKHCNYINLRDKIFSIKSSSCTAADADSLIIDLVGAASREEAEAIVTGLCEDAYANSNETFAFSEITRKGNEFDNEYYSGGTYWNYEIQTDSGKNILKNDASRVRRIYNYEAQHKMIDLPTYLESFDPEGNDCDHNAAFCCWVQDRQAGDNNGNCNTPYDSQCIDKDPGDNANFCYTDHSRSTPASHVSGGFSLFSDVTNDSRENIEGPIHCHGFAWADDVTDVSNVYRGNNLFFVSMYDHMHQRGYVRNAPGSAMCGCAENMAVVTRADCTEISAAETFKFDYDSASATVSGVLTQVRDLNFNSCQGANNRNNDLEAYMQRLVNEGRVPQEKLDSLRETLVGATRGNCNRAVESFMATKGYVKSAASMAAGDAESGGEPVVEAIDITYDKASEGGDGANMPEVPSDTADGSETVAKTKPEPVEEVSEGTDETVVTPAEASAETETGLKDAGESCSHKWECMSNSCLGSGVCGKMTAFTTGAEGECVAEGVSCNSNMNCCSNLCGGKPRVCGGARM</sequence>
<evidence type="ECO:0000256" key="2">
    <source>
        <dbReference type="SAM" id="SignalP"/>
    </source>
</evidence>
<accession>A0A7S1ZGD6</accession>
<name>A0A7S1ZGD6_TRICV</name>
<evidence type="ECO:0000256" key="1">
    <source>
        <dbReference type="SAM" id="MobiDB-lite"/>
    </source>
</evidence>
<dbReference type="EMBL" id="HBGO01016785">
    <property type="protein sequence ID" value="CAD9338180.1"/>
    <property type="molecule type" value="Transcribed_RNA"/>
</dbReference>
<protein>
    <submittedName>
        <fullName evidence="3">Uncharacterized protein</fullName>
    </submittedName>
</protein>
<proteinExistence type="predicted"/>
<organism evidence="3">
    <name type="scientific">Trieres chinensis</name>
    <name type="common">Marine centric diatom</name>
    <name type="synonym">Odontella sinensis</name>
    <dbReference type="NCBI Taxonomy" id="1514140"/>
    <lineage>
        <taxon>Eukaryota</taxon>
        <taxon>Sar</taxon>
        <taxon>Stramenopiles</taxon>
        <taxon>Ochrophyta</taxon>
        <taxon>Bacillariophyta</taxon>
        <taxon>Mediophyceae</taxon>
        <taxon>Biddulphiophycidae</taxon>
        <taxon>Eupodiscales</taxon>
        <taxon>Parodontellaceae</taxon>
        <taxon>Trieres</taxon>
    </lineage>
</organism>
<gene>
    <name evidence="3" type="ORF">OSIN01602_LOCUS9524</name>
</gene>
<feature type="chain" id="PRO_5030789722" evidence="2">
    <location>
        <begin position="21"/>
        <end position="572"/>
    </location>
</feature>
<reference evidence="3" key="1">
    <citation type="submission" date="2021-01" db="EMBL/GenBank/DDBJ databases">
        <authorList>
            <person name="Corre E."/>
            <person name="Pelletier E."/>
            <person name="Niang G."/>
            <person name="Scheremetjew M."/>
            <person name="Finn R."/>
            <person name="Kale V."/>
            <person name="Holt S."/>
            <person name="Cochrane G."/>
            <person name="Meng A."/>
            <person name="Brown T."/>
            <person name="Cohen L."/>
        </authorList>
    </citation>
    <scope>NUCLEOTIDE SEQUENCE</scope>
    <source>
        <strain evidence="3">Grunow 1884</strain>
    </source>
</reference>